<organism evidence="2 3">
    <name type="scientific">Helianthus annuus</name>
    <name type="common">Common sunflower</name>
    <dbReference type="NCBI Taxonomy" id="4232"/>
    <lineage>
        <taxon>Eukaryota</taxon>
        <taxon>Viridiplantae</taxon>
        <taxon>Streptophyta</taxon>
        <taxon>Embryophyta</taxon>
        <taxon>Tracheophyta</taxon>
        <taxon>Spermatophyta</taxon>
        <taxon>Magnoliopsida</taxon>
        <taxon>eudicotyledons</taxon>
        <taxon>Gunneridae</taxon>
        <taxon>Pentapetalae</taxon>
        <taxon>asterids</taxon>
        <taxon>campanulids</taxon>
        <taxon>Asterales</taxon>
        <taxon>Asteraceae</taxon>
        <taxon>Asteroideae</taxon>
        <taxon>Heliantheae alliance</taxon>
        <taxon>Heliantheae</taxon>
        <taxon>Helianthus</taxon>
    </lineage>
</organism>
<accession>A0A9K3MV44</accession>
<dbReference type="Proteomes" id="UP000215914">
    <property type="component" value="Unassembled WGS sequence"/>
</dbReference>
<dbReference type="Gramene" id="mRNA:HanXRQr2_Chr12g0534751">
    <property type="protein sequence ID" value="mRNA:HanXRQr2_Chr12g0534751"/>
    <property type="gene ID" value="HanXRQr2_Chr12g0534751"/>
</dbReference>
<keyword evidence="3" id="KW-1185">Reference proteome</keyword>
<comment type="caution">
    <text evidence="2">The sequence shown here is derived from an EMBL/GenBank/DDBJ whole genome shotgun (WGS) entry which is preliminary data.</text>
</comment>
<dbReference type="EMBL" id="MNCJ02000327">
    <property type="protein sequence ID" value="KAF5777364.1"/>
    <property type="molecule type" value="Genomic_DNA"/>
</dbReference>
<evidence type="ECO:0000256" key="1">
    <source>
        <dbReference type="SAM" id="Phobius"/>
    </source>
</evidence>
<evidence type="ECO:0000313" key="2">
    <source>
        <dbReference type="EMBL" id="KAF5777364.1"/>
    </source>
</evidence>
<feature type="transmembrane region" description="Helical" evidence="1">
    <location>
        <begin position="18"/>
        <end position="41"/>
    </location>
</feature>
<reference evidence="2" key="1">
    <citation type="journal article" date="2017" name="Nature">
        <title>The sunflower genome provides insights into oil metabolism, flowering and Asterid evolution.</title>
        <authorList>
            <person name="Badouin H."/>
            <person name="Gouzy J."/>
            <person name="Grassa C.J."/>
            <person name="Murat F."/>
            <person name="Staton S.E."/>
            <person name="Cottret L."/>
            <person name="Lelandais-Briere C."/>
            <person name="Owens G.L."/>
            <person name="Carrere S."/>
            <person name="Mayjonade B."/>
            <person name="Legrand L."/>
            <person name="Gill N."/>
            <person name="Kane N.C."/>
            <person name="Bowers J.E."/>
            <person name="Hubner S."/>
            <person name="Bellec A."/>
            <person name="Berard A."/>
            <person name="Berges H."/>
            <person name="Blanchet N."/>
            <person name="Boniface M.C."/>
            <person name="Brunel D."/>
            <person name="Catrice O."/>
            <person name="Chaidir N."/>
            <person name="Claudel C."/>
            <person name="Donnadieu C."/>
            <person name="Faraut T."/>
            <person name="Fievet G."/>
            <person name="Helmstetter N."/>
            <person name="King M."/>
            <person name="Knapp S.J."/>
            <person name="Lai Z."/>
            <person name="Le Paslier M.C."/>
            <person name="Lippi Y."/>
            <person name="Lorenzon L."/>
            <person name="Mandel J.R."/>
            <person name="Marage G."/>
            <person name="Marchand G."/>
            <person name="Marquand E."/>
            <person name="Bret-Mestries E."/>
            <person name="Morien E."/>
            <person name="Nambeesan S."/>
            <person name="Nguyen T."/>
            <person name="Pegot-Espagnet P."/>
            <person name="Pouilly N."/>
            <person name="Raftis F."/>
            <person name="Sallet E."/>
            <person name="Schiex T."/>
            <person name="Thomas J."/>
            <person name="Vandecasteele C."/>
            <person name="Vares D."/>
            <person name="Vear F."/>
            <person name="Vautrin S."/>
            <person name="Crespi M."/>
            <person name="Mangin B."/>
            <person name="Burke J.M."/>
            <person name="Salse J."/>
            <person name="Munos S."/>
            <person name="Vincourt P."/>
            <person name="Rieseberg L.H."/>
            <person name="Langlade N.B."/>
        </authorList>
    </citation>
    <scope>NUCLEOTIDE SEQUENCE</scope>
    <source>
        <tissue evidence="2">Leaves</tissue>
    </source>
</reference>
<name>A0A9K3MV44_HELAN</name>
<proteinExistence type="predicted"/>
<reference evidence="2" key="2">
    <citation type="submission" date="2020-06" db="EMBL/GenBank/DDBJ databases">
        <title>Helianthus annuus Genome sequencing and assembly Release 2.</title>
        <authorList>
            <person name="Gouzy J."/>
            <person name="Langlade N."/>
            <person name="Munos S."/>
        </authorList>
    </citation>
    <scope>NUCLEOTIDE SEQUENCE</scope>
    <source>
        <tissue evidence="2">Leaves</tissue>
    </source>
</reference>
<protein>
    <submittedName>
        <fullName evidence="2">Uncharacterized protein</fullName>
    </submittedName>
</protein>
<gene>
    <name evidence="2" type="ORF">HanXRQr2_Chr12g0534751</name>
</gene>
<dbReference type="AlphaFoldDB" id="A0A9K3MV44"/>
<keyword evidence="1" id="KW-0812">Transmembrane</keyword>
<keyword evidence="1" id="KW-1133">Transmembrane helix</keyword>
<sequence length="52" mass="5885">MFSLGICVDSPASTSAVVFQSCCIFSVYCCLLWSPMLTIWLSHIVYELRFCL</sequence>
<keyword evidence="1" id="KW-0472">Membrane</keyword>
<evidence type="ECO:0000313" key="3">
    <source>
        <dbReference type="Proteomes" id="UP000215914"/>
    </source>
</evidence>